<feature type="transmembrane region" description="Helical" evidence="10">
    <location>
        <begin position="1702"/>
        <end position="1721"/>
    </location>
</feature>
<dbReference type="PROSITE" id="PS50076">
    <property type="entry name" value="DNAJ_2"/>
    <property type="match status" value="1"/>
</dbReference>
<dbReference type="InterPro" id="IPR001623">
    <property type="entry name" value="DnaJ_domain"/>
</dbReference>
<evidence type="ECO:0000256" key="4">
    <source>
        <dbReference type="ARBA" id="ARBA00022679"/>
    </source>
</evidence>
<feature type="compositionally biased region" description="Acidic residues" evidence="9">
    <location>
        <begin position="756"/>
        <end position="767"/>
    </location>
</feature>
<gene>
    <name evidence="13" type="primary">sepA</name>
    <name evidence="13" type="ORF">AK812_SmicGene23895</name>
</gene>
<feature type="region of interest" description="Disordered" evidence="9">
    <location>
        <begin position="738"/>
        <end position="767"/>
    </location>
</feature>
<dbReference type="Pfam" id="PF10269">
    <property type="entry name" value="Tmemb_185A"/>
    <property type="match status" value="1"/>
</dbReference>
<evidence type="ECO:0000256" key="2">
    <source>
        <dbReference type="ARBA" id="ARBA00022528"/>
    </source>
</evidence>
<dbReference type="Pfam" id="PF00504">
    <property type="entry name" value="Chloroa_b-bind"/>
    <property type="match status" value="2"/>
</dbReference>
<evidence type="ECO:0000256" key="6">
    <source>
        <dbReference type="ARBA" id="ARBA00022777"/>
    </source>
</evidence>
<dbReference type="SUPFAM" id="SSF103511">
    <property type="entry name" value="Chlorophyll a-b binding protein"/>
    <property type="match status" value="2"/>
</dbReference>
<dbReference type="PROSITE" id="PS50011">
    <property type="entry name" value="PROTEIN_KINASE_DOM"/>
    <property type="match status" value="1"/>
</dbReference>
<feature type="region of interest" description="Disordered" evidence="9">
    <location>
        <begin position="893"/>
        <end position="935"/>
    </location>
</feature>
<dbReference type="CDD" id="cd06257">
    <property type="entry name" value="DnaJ"/>
    <property type="match status" value="1"/>
</dbReference>
<dbReference type="InterPro" id="IPR022796">
    <property type="entry name" value="Chloroa_b-bind"/>
</dbReference>
<name>A0A1Q9DG28_SYMMI</name>
<feature type="transmembrane region" description="Helical" evidence="10">
    <location>
        <begin position="1835"/>
        <end position="1856"/>
    </location>
</feature>
<feature type="transmembrane region" description="Helical" evidence="10">
    <location>
        <begin position="1781"/>
        <end position="1802"/>
    </location>
</feature>
<organism evidence="13 14">
    <name type="scientific">Symbiodinium microadriaticum</name>
    <name type="common">Dinoflagellate</name>
    <name type="synonym">Zooxanthella microadriatica</name>
    <dbReference type="NCBI Taxonomy" id="2951"/>
    <lineage>
        <taxon>Eukaryota</taxon>
        <taxon>Sar</taxon>
        <taxon>Alveolata</taxon>
        <taxon>Dinophyceae</taxon>
        <taxon>Suessiales</taxon>
        <taxon>Symbiodiniaceae</taxon>
        <taxon>Symbiodinium</taxon>
    </lineage>
</organism>
<feature type="transmembrane region" description="Helical" evidence="10">
    <location>
        <begin position="1868"/>
        <end position="1887"/>
    </location>
</feature>
<feature type="compositionally biased region" description="Basic and acidic residues" evidence="9">
    <location>
        <begin position="1550"/>
        <end position="1565"/>
    </location>
</feature>
<keyword evidence="14" id="KW-1185">Reference proteome</keyword>
<dbReference type="PANTHER" id="PTHR48016">
    <property type="entry name" value="MAP KINASE KINASE KINASE SSK2-RELATED-RELATED"/>
    <property type="match status" value="1"/>
</dbReference>
<proteinExistence type="predicted"/>
<accession>A0A1Q9DG28</accession>
<evidence type="ECO:0000256" key="1">
    <source>
        <dbReference type="ARBA" id="ARBA00004229"/>
    </source>
</evidence>
<dbReference type="Gene3D" id="1.10.3460.10">
    <property type="entry name" value="Chlorophyll a/b binding protein domain"/>
    <property type="match status" value="2"/>
</dbReference>
<dbReference type="OrthoDB" id="8693905at2759"/>
<feature type="transmembrane region" description="Helical" evidence="10">
    <location>
        <begin position="1899"/>
        <end position="1920"/>
    </location>
</feature>
<dbReference type="SMART" id="SM00220">
    <property type="entry name" value="S_TKc"/>
    <property type="match status" value="1"/>
</dbReference>
<dbReference type="PANTHER" id="PTHR48016:SF4">
    <property type="entry name" value="PROTEIN KINASE DOMAIN-CONTAINING PROTEIN"/>
    <property type="match status" value="1"/>
</dbReference>
<evidence type="ECO:0000256" key="5">
    <source>
        <dbReference type="ARBA" id="ARBA00022741"/>
    </source>
</evidence>
<dbReference type="PROSITE" id="PS00107">
    <property type="entry name" value="PROTEIN_KINASE_ATP"/>
    <property type="match status" value="1"/>
</dbReference>
<keyword evidence="10" id="KW-1133">Transmembrane helix</keyword>
<reference evidence="13 14" key="1">
    <citation type="submission" date="2016-02" db="EMBL/GenBank/DDBJ databases">
        <title>Genome analysis of coral dinoflagellate symbionts highlights evolutionary adaptations to a symbiotic lifestyle.</title>
        <authorList>
            <person name="Aranda M."/>
            <person name="Li Y."/>
            <person name="Liew Y.J."/>
            <person name="Baumgarten S."/>
            <person name="Simakov O."/>
            <person name="Wilson M."/>
            <person name="Piel J."/>
            <person name="Ashoor H."/>
            <person name="Bougouffa S."/>
            <person name="Bajic V.B."/>
            <person name="Ryu T."/>
            <person name="Ravasi T."/>
            <person name="Bayer T."/>
            <person name="Micklem G."/>
            <person name="Kim H."/>
            <person name="Bhak J."/>
            <person name="Lajeunesse T.C."/>
            <person name="Voolstra C.R."/>
        </authorList>
    </citation>
    <scope>NUCLEOTIDE SEQUENCE [LARGE SCALE GENOMIC DNA]</scope>
    <source>
        <strain evidence="13 14">CCMP2467</strain>
    </source>
</reference>
<dbReference type="InterPro" id="IPR000719">
    <property type="entry name" value="Prot_kinase_dom"/>
</dbReference>
<dbReference type="InterPro" id="IPR019396">
    <property type="entry name" value="TM_Fragile-X-F-assoc"/>
</dbReference>
<feature type="compositionally biased region" description="Basic and acidic residues" evidence="9">
    <location>
        <begin position="264"/>
        <end position="281"/>
    </location>
</feature>
<dbReference type="GO" id="GO:0009507">
    <property type="term" value="C:chloroplast"/>
    <property type="evidence" value="ECO:0007669"/>
    <property type="project" value="UniProtKB-SubCell"/>
</dbReference>
<keyword evidence="3" id="KW-0934">Plastid</keyword>
<protein>
    <submittedName>
        <fullName evidence="13">Serine/threonine-protein kinase sepA</fullName>
    </submittedName>
</protein>
<dbReference type="InterPro" id="IPR036869">
    <property type="entry name" value="J_dom_sf"/>
</dbReference>
<comment type="subcellular location">
    <subcellularLocation>
        <location evidence="1">Plastid</location>
        <location evidence="1">Chloroplast</location>
    </subcellularLocation>
</comment>
<dbReference type="GO" id="GO:0005524">
    <property type="term" value="F:ATP binding"/>
    <property type="evidence" value="ECO:0007669"/>
    <property type="project" value="UniProtKB-UniRule"/>
</dbReference>
<keyword evidence="5 8" id="KW-0547">Nucleotide-binding</keyword>
<dbReference type="SMART" id="SM00271">
    <property type="entry name" value="DnaJ"/>
    <property type="match status" value="1"/>
</dbReference>
<feature type="domain" description="Protein kinase" evidence="11">
    <location>
        <begin position="473"/>
        <end position="725"/>
    </location>
</feature>
<feature type="binding site" evidence="8">
    <location>
        <position position="502"/>
    </location>
    <ligand>
        <name>ATP</name>
        <dbReference type="ChEBI" id="CHEBI:30616"/>
    </ligand>
</feature>
<feature type="transmembrane region" description="Helical" evidence="10">
    <location>
        <begin position="1673"/>
        <end position="1696"/>
    </location>
</feature>
<feature type="region of interest" description="Disordered" evidence="9">
    <location>
        <begin position="1544"/>
        <end position="1567"/>
    </location>
</feature>
<dbReference type="Gene3D" id="1.25.10.10">
    <property type="entry name" value="Leucine-rich Repeat Variant"/>
    <property type="match status" value="2"/>
</dbReference>
<dbReference type="InterPro" id="IPR016024">
    <property type="entry name" value="ARM-type_fold"/>
</dbReference>
<dbReference type="Pfam" id="PF00069">
    <property type="entry name" value="Pkinase"/>
    <property type="match status" value="1"/>
</dbReference>
<feature type="region of interest" description="Disordered" evidence="9">
    <location>
        <begin position="245"/>
        <end position="304"/>
    </location>
</feature>
<evidence type="ECO:0000256" key="10">
    <source>
        <dbReference type="SAM" id="Phobius"/>
    </source>
</evidence>
<feature type="region of interest" description="Disordered" evidence="9">
    <location>
        <begin position="805"/>
        <end position="868"/>
    </location>
</feature>
<dbReference type="InterPro" id="IPR018253">
    <property type="entry name" value="DnaJ_domain_CS"/>
</dbReference>
<keyword evidence="10" id="KW-0472">Membrane</keyword>
<keyword evidence="10" id="KW-0812">Transmembrane</keyword>
<dbReference type="PRINTS" id="PR00625">
    <property type="entry name" value="JDOMAIN"/>
</dbReference>
<dbReference type="SUPFAM" id="SSF46565">
    <property type="entry name" value="Chaperone J-domain"/>
    <property type="match status" value="1"/>
</dbReference>
<dbReference type="Proteomes" id="UP000186817">
    <property type="component" value="Unassembled WGS sequence"/>
</dbReference>
<feature type="transmembrane region" description="Helical" evidence="10">
    <location>
        <begin position="1754"/>
        <end position="1775"/>
    </location>
</feature>
<evidence type="ECO:0000256" key="7">
    <source>
        <dbReference type="ARBA" id="ARBA00022840"/>
    </source>
</evidence>
<sequence length="2617" mass="287918">MAMLRSCTYAEMLPTDGDIDQGEENSEEFAVGLSMFSDVRTAWHPRVREAPDSEATWVDVPVYLAMRHAPQNWGHHAVETSLALYALIMSHEDLFEPSGRRLLFFLDECSLELQGDAVEFCMRFVPNSVNCLQDISSSCARFTSQLWPLLSDWAPLEKGNVQERLTGVRTLCFRSVVAGLSPWKRPVQTKDALGRRLTQQEWAADPLLAPVIRHFRGKLARQRCTCSIPACVRYCRRRLKFMDGDAIPTTQDSSGPVQPGGPGEAEKELGDQKQGREDLERAPGPTVDGQLPGPPVSWERSEDDAADITTRAADTDGLEPAAAPSHATEVFPAENAETQAAVVLPTAPLLDGHSGEEVQAQLQTAKLELPSAAEMQLPGGDRPDEPKSMATPSEEPPTPAAAMPSPGGNVPDASKGTEPSEKSSGPVPDRAPDDLGRRRKAQALMQWPVANMASSERRSMKGMANTKTLIGPYSVGGTIGKGGFGCVYKAMDQQRALFVAIKQVSLGGLHSGDISQIEVEINLLSKLKHKNIVKYIDSIRTETHLNIVLEFVEGGSIAAIIKKFGAFPESLCAIYTLQILKGLKFLHSQGVIHRDIKGANVLTTKTGTIKLADFGVATKLSEIDSSKRRVVGTPYWMAPETVEMSPPTPASDIWSVGSTVVEMITEKPPYADLPQMSALYRIVSDNHPPLPEGFSEALDAFLLRCYEKNPLHRAGAATLLEDHWIQANKKHTLEFTRQMLTPKVTQKESPQRRVEDEEEDSGESGAEEMEAFTTLIRDTLVTQQRPGMEALGLLSSVHDSHELEVRSLDKASSEKSSSRSSKQGTVKYPIEEGADAGTNLDEYPSRKLLGSLPEGSIPEASKGEAQEVNSEELRGYHFAFLDYYKEYCEAKPSVQAESGSKQTDSLRRRPNRPPSGQLRAKDVIQDDSKENRERQRAAAEIKSLLSSIRPFEESGVLVRVCKRLTELLQQGMQQGSSSKDSIQQLIIEHGVVPIVEMLQVTDPMLLRQVLKVVNQIVAEWNHDFQELFSMVGLIPGVIKFAGSEFARDLRVEAGTFISRLCNSGSSSLQMLIACGGLEAIVDLISYDYYQNRDLVWNALDAVNTVKNKKSSHSRDLCRILAKRGLCGHLVLLIDNLATDIQEKAAHYLQEVIRILGFFAKTGDSVVKAYMAKAPVLEGLIASLEYLPPPLAAEVCRIFKHLSQEPSVLNMMENVGLVPVLVYHMKLHSVFEKGTWDGTEKDLENEKAQDACSQCLLALSNLCKLSRPRQEQAALAGAIPKLQALVERGHPLQEYAFVMICDMACASLATRKSLWTEDGGPFLVRSLAVPETQVPALEALVGWFGVKEHKANWCERLEGKLLKGPDFLMRLFALFRSEDKDVFLKILDPLVKLVRISSETNAALANSDQFLAELLRRLEGEGNSDSPDASRVASSARFSSEDFFGNPALGRAALDETSLNGVRRLVSAQPGALADNSVRARQTLLRLLLQLCQPLSKPQLAALVQRFRLKSHLQHVLAEERRKQRVILSAIASQLLAMFMEASPGPDAVPTEEKAGEGPGDVHIDIGESMPTASQDRELYDLLKVEPDATEDVLRGAYKRRALELHPDKGGNEEEFKAMKGAYDVLTDPEKRTVYDQHGKEGLRQLEMARQMEANGFFSPIQWLLSLSPGKRQVLALLVVLVAMFFMLPFVLTTLKWDGTAGFHWAIVLIPVWLLQLPICFLQQCVVPEPPQGDEEEWGEDERTKFTQQKKEHHWLRFEGFVFSGLLLLFQLLLLLRLEDDISVSWFVVMLPWILLEVWWVVLKVMVAPVQWTRADARAAAEALVNAGTVWKSLKFWCFLLSFVQLGAMRLVAVLLLAECADSGSTSWWIAPVPLYVAAAFSIIKAAVDACGSSPQPNSGPAMVATSLSVAAWLTMVLLAVGKLDGGNYSAGLVFSPIFAVFGLATCCFCSVVGWCPRDQLENVAKQDTLPCLTAFAKQGGSTRLGRNRPRSFNTMAPSTMMSAAALAACAAPAMAFVPAGQSLRGSPGNEPASMVQASSRSSSYVSTGLAAATVAVAGATALSRPIQRRVERKVVGVCLPLTDKFDPLNLGSTDAKMERYTAVEIKHGRVAMIAVVGYIMPEIFRFPGCEDFKHGLGALESIPVEGWVQLFALVGAHEVLVKPREGGLGSFDFGLGTELLDGIDDEELERKQTSERNNGRLAMVAILGLMWQDGTFGEPPLSYMNRYGFWGEPVQYIVSHIANCQSYSGSYVDNGGLCALPRGRTSMQAVQKLSEGVWVENETYPKEMEMSPSVPFLRYPQVLKGWVGGEKGFDPLGVTDALPVYWVREAELKHGRVCMLATVGWIATDLGARFPGEKFQSVANSVEAHDKMVEAGYMLPFLGAVGIFELFSLWLFFQSWPIGDGINREAGDYWLGKQFLPKEPEKEKDMRLKELENGRLAMFAFSGIVTQVHALARLKVSSLPSAEPILLAAIKRERRSLRNREEVLDWLRDSAKKRRLGFGELDFAQQRLADQARLMASTALFVASMGATLLAGILLPAEAAVIALPACHKVGPGRTVTCETEQILAACGLRWGEYPVEFDDVFYTIGRGFDFTARRDVLESLMDELLPGEEIKG</sequence>
<evidence type="ECO:0000313" key="14">
    <source>
        <dbReference type="Proteomes" id="UP000186817"/>
    </source>
</evidence>
<feature type="region of interest" description="Disordered" evidence="9">
    <location>
        <begin position="375"/>
        <end position="434"/>
    </location>
</feature>
<evidence type="ECO:0000259" key="11">
    <source>
        <dbReference type="PROSITE" id="PS50011"/>
    </source>
</evidence>
<feature type="transmembrane region" description="Helical" evidence="10">
    <location>
        <begin position="1932"/>
        <end position="1955"/>
    </location>
</feature>
<evidence type="ECO:0000256" key="8">
    <source>
        <dbReference type="PROSITE-ProRule" id="PRU10141"/>
    </source>
</evidence>
<dbReference type="GO" id="GO:0004709">
    <property type="term" value="F:MAP kinase kinase kinase activity"/>
    <property type="evidence" value="ECO:0007669"/>
    <property type="project" value="TreeGrafter"/>
</dbReference>
<feature type="transmembrane region" description="Helical" evidence="10">
    <location>
        <begin position="2377"/>
        <end position="2397"/>
    </location>
</feature>
<evidence type="ECO:0000313" key="13">
    <source>
        <dbReference type="EMBL" id="OLP94128.1"/>
    </source>
</evidence>
<feature type="domain" description="J" evidence="12">
    <location>
        <begin position="1577"/>
        <end position="1638"/>
    </location>
</feature>
<dbReference type="Pfam" id="PF00226">
    <property type="entry name" value="DnaJ"/>
    <property type="match status" value="1"/>
</dbReference>
<comment type="caution">
    <text evidence="13">The sequence shown here is derived from an EMBL/GenBank/DDBJ whole genome shotgun (WGS) entry which is preliminary data.</text>
</comment>
<dbReference type="InterPro" id="IPR050538">
    <property type="entry name" value="MAP_kinase_kinase_kinase"/>
</dbReference>
<dbReference type="Gene3D" id="1.10.287.110">
    <property type="entry name" value="DnaJ domain"/>
    <property type="match status" value="1"/>
</dbReference>
<evidence type="ECO:0000256" key="9">
    <source>
        <dbReference type="SAM" id="MobiDB-lite"/>
    </source>
</evidence>
<dbReference type="PROSITE" id="PS00108">
    <property type="entry name" value="PROTEIN_KINASE_ST"/>
    <property type="match status" value="1"/>
</dbReference>
<dbReference type="InterPro" id="IPR017441">
    <property type="entry name" value="Protein_kinase_ATP_BS"/>
</dbReference>
<evidence type="ECO:0000256" key="3">
    <source>
        <dbReference type="ARBA" id="ARBA00022640"/>
    </source>
</evidence>
<keyword evidence="7 8" id="KW-0067">ATP-binding</keyword>
<feature type="compositionally biased region" description="Basic and acidic residues" evidence="9">
    <location>
        <begin position="919"/>
        <end position="935"/>
    </location>
</feature>
<dbReference type="InterPro" id="IPR011009">
    <property type="entry name" value="Kinase-like_dom_sf"/>
</dbReference>
<dbReference type="Gene3D" id="1.10.510.10">
    <property type="entry name" value="Transferase(Phosphotransferase) domain 1"/>
    <property type="match status" value="1"/>
</dbReference>
<dbReference type="SUPFAM" id="SSF56112">
    <property type="entry name" value="Protein kinase-like (PK-like)"/>
    <property type="match status" value="1"/>
</dbReference>
<dbReference type="InterPro" id="IPR011989">
    <property type="entry name" value="ARM-like"/>
</dbReference>
<feature type="compositionally biased region" description="Basic and acidic residues" evidence="9">
    <location>
        <begin position="745"/>
        <end position="755"/>
    </location>
</feature>
<dbReference type="SUPFAM" id="SSF48371">
    <property type="entry name" value="ARM repeat"/>
    <property type="match status" value="1"/>
</dbReference>
<dbReference type="EMBL" id="LSRX01000555">
    <property type="protein sequence ID" value="OLP94128.1"/>
    <property type="molecule type" value="Genomic_DNA"/>
</dbReference>
<feature type="transmembrane region" description="Helical" evidence="10">
    <location>
        <begin position="2518"/>
        <end position="2539"/>
    </location>
</feature>
<keyword evidence="2" id="KW-0150">Chloroplast</keyword>
<evidence type="ECO:0000259" key="12">
    <source>
        <dbReference type="PROSITE" id="PS50076"/>
    </source>
</evidence>
<feature type="transmembrane region" description="Helical" evidence="10">
    <location>
        <begin position="2000"/>
        <end position="2023"/>
    </location>
</feature>
<dbReference type="CDD" id="cd06627">
    <property type="entry name" value="STKc_Cdc7_like"/>
    <property type="match status" value="1"/>
</dbReference>
<keyword evidence="4" id="KW-0808">Transferase</keyword>
<keyword evidence="6 13" id="KW-0418">Kinase</keyword>
<feature type="compositionally biased region" description="Basic and acidic residues" evidence="9">
    <location>
        <begin position="805"/>
        <end position="817"/>
    </location>
</feature>
<dbReference type="PROSITE" id="PS00636">
    <property type="entry name" value="DNAJ_1"/>
    <property type="match status" value="1"/>
</dbReference>
<dbReference type="InterPro" id="IPR008271">
    <property type="entry name" value="Ser/Thr_kinase_AS"/>
</dbReference>
<feature type="transmembrane region" description="Helical" evidence="10">
    <location>
        <begin position="2043"/>
        <end position="2063"/>
    </location>
</feature>